<proteinExistence type="predicted"/>
<dbReference type="AlphaFoldDB" id="A0A1E1KXB8"/>
<dbReference type="Proteomes" id="UP000178912">
    <property type="component" value="Unassembled WGS sequence"/>
</dbReference>
<dbReference type="EMBL" id="FJUX01000058">
    <property type="protein sequence ID" value="CZT02873.1"/>
    <property type="molecule type" value="Genomic_DNA"/>
</dbReference>
<feature type="compositionally biased region" description="Polar residues" evidence="1">
    <location>
        <begin position="321"/>
        <end position="337"/>
    </location>
</feature>
<feature type="compositionally biased region" description="Polar residues" evidence="1">
    <location>
        <begin position="225"/>
        <end position="235"/>
    </location>
</feature>
<gene>
    <name evidence="2" type="ORF">RAG0_09860</name>
</gene>
<feature type="compositionally biased region" description="Polar residues" evidence="1">
    <location>
        <begin position="168"/>
        <end position="179"/>
    </location>
</feature>
<evidence type="ECO:0000313" key="3">
    <source>
        <dbReference type="Proteomes" id="UP000178912"/>
    </source>
</evidence>
<protein>
    <submittedName>
        <fullName evidence="2">Uncharacterized protein</fullName>
    </submittedName>
</protein>
<name>A0A1E1KXB8_9HELO</name>
<reference evidence="3" key="1">
    <citation type="submission" date="2016-03" db="EMBL/GenBank/DDBJ databases">
        <authorList>
            <person name="Guldener U."/>
        </authorList>
    </citation>
    <scope>NUCLEOTIDE SEQUENCE [LARGE SCALE GENOMIC DNA]</scope>
    <source>
        <strain evidence="3">04CH-RAC-A.6.1</strain>
    </source>
</reference>
<accession>A0A1E1KXB8</accession>
<evidence type="ECO:0000256" key="1">
    <source>
        <dbReference type="SAM" id="MobiDB-lite"/>
    </source>
</evidence>
<evidence type="ECO:0000313" key="2">
    <source>
        <dbReference type="EMBL" id="CZT02873.1"/>
    </source>
</evidence>
<feature type="region of interest" description="Disordered" evidence="1">
    <location>
        <begin position="313"/>
        <end position="337"/>
    </location>
</feature>
<sequence>MKPQDTSRKHDVFPAASAGRLVMELSLAGLNCENNSITCEGYLGKTRSKIGEVKAKEAHRRKRINSALSEMQLLQRKSRTNSTDQESDVSISVDKRLPVDMAQDSKDDTLYTVSLDEQLEDDWTDRQVLALDLIARKLDPDLEPESNRAIPVTTSSTILPNWVPDWSASATSTEANSDTPKPRPPRHVWNGKAAPSHRKTTKKISSGAYMARMRRKDPPTVRFPPSQSAPNTLSQYPEFRRGSPLHPQHPDIWTKGLRRGPLTPVPSSTLGNHISLSHVENSDLSIDQVQAFIDSGNKNLDDFHGEIPIPIFEPIYDPNPRDQSYFTSEGTSSTRRK</sequence>
<feature type="region of interest" description="Disordered" evidence="1">
    <location>
        <begin position="168"/>
        <end position="259"/>
    </location>
</feature>
<organism evidence="2 3">
    <name type="scientific">Rhynchosporium agropyri</name>
    <dbReference type="NCBI Taxonomy" id="914238"/>
    <lineage>
        <taxon>Eukaryota</taxon>
        <taxon>Fungi</taxon>
        <taxon>Dikarya</taxon>
        <taxon>Ascomycota</taxon>
        <taxon>Pezizomycotina</taxon>
        <taxon>Leotiomycetes</taxon>
        <taxon>Helotiales</taxon>
        <taxon>Ploettnerulaceae</taxon>
        <taxon>Rhynchosporium</taxon>
    </lineage>
</organism>
<keyword evidence="3" id="KW-1185">Reference proteome</keyword>